<dbReference type="PANTHER" id="PTHR46010:SF1">
    <property type="entry name" value="PROTEIN IWS1 HOMOLOG"/>
    <property type="match status" value="1"/>
</dbReference>
<dbReference type="InterPro" id="IPR035441">
    <property type="entry name" value="TFIIS/LEDGF_dom_sf"/>
</dbReference>
<dbReference type="EMBL" id="HE575320">
    <property type="protein sequence ID" value="CCC91368.1"/>
    <property type="molecule type" value="Genomic_DNA"/>
</dbReference>
<dbReference type="VEuPathDB" id="TriTrypDB:TcIL3000_7_1760"/>
<dbReference type="Gene3D" id="1.20.930.10">
    <property type="entry name" value="Conserved domain common to transcription factors TFIIS, elongin A, CRSP70"/>
    <property type="match status" value="1"/>
</dbReference>
<evidence type="ECO:0000256" key="1">
    <source>
        <dbReference type="SAM" id="MobiDB-lite"/>
    </source>
</evidence>
<proteinExistence type="predicted"/>
<dbReference type="InterPro" id="IPR051037">
    <property type="entry name" value="RNAPII_TF_IWS1"/>
</dbReference>
<dbReference type="PANTHER" id="PTHR46010">
    <property type="entry name" value="PROTEIN IWS1 HOMOLOG"/>
    <property type="match status" value="1"/>
</dbReference>
<feature type="compositionally biased region" description="Basic and acidic residues" evidence="1">
    <location>
        <begin position="210"/>
        <end position="220"/>
    </location>
</feature>
<feature type="compositionally biased region" description="Basic and acidic residues" evidence="1">
    <location>
        <begin position="115"/>
        <end position="124"/>
    </location>
</feature>
<feature type="region of interest" description="Disordered" evidence="1">
    <location>
        <begin position="88"/>
        <end position="233"/>
    </location>
</feature>
<organism evidence="2">
    <name type="scientific">Trypanosoma congolense (strain IL3000)</name>
    <dbReference type="NCBI Taxonomy" id="1068625"/>
    <lineage>
        <taxon>Eukaryota</taxon>
        <taxon>Discoba</taxon>
        <taxon>Euglenozoa</taxon>
        <taxon>Kinetoplastea</taxon>
        <taxon>Metakinetoplastina</taxon>
        <taxon>Trypanosomatida</taxon>
        <taxon>Trypanosomatidae</taxon>
        <taxon>Trypanosoma</taxon>
        <taxon>Nannomonas</taxon>
    </lineage>
</organism>
<reference evidence="2" key="1">
    <citation type="journal article" date="2012" name="Proc. Natl. Acad. Sci. U.S.A.">
        <title>Antigenic diversity is generated by distinct evolutionary mechanisms in African trypanosome species.</title>
        <authorList>
            <person name="Jackson A.P."/>
            <person name="Berry A."/>
            <person name="Aslett M."/>
            <person name="Allison H.C."/>
            <person name="Burton P."/>
            <person name="Vavrova-Anderson J."/>
            <person name="Brown R."/>
            <person name="Browne H."/>
            <person name="Corton N."/>
            <person name="Hauser H."/>
            <person name="Gamble J."/>
            <person name="Gilderthorp R."/>
            <person name="Marcello L."/>
            <person name="McQuillan J."/>
            <person name="Otto T.D."/>
            <person name="Quail M.A."/>
            <person name="Sanders M.J."/>
            <person name="van Tonder A."/>
            <person name="Ginger M.L."/>
            <person name="Field M.C."/>
            <person name="Barry J.D."/>
            <person name="Hertz-Fowler C."/>
            <person name="Berriman M."/>
        </authorList>
    </citation>
    <scope>NUCLEOTIDE SEQUENCE</scope>
    <source>
        <strain evidence="2">IL3000</strain>
    </source>
</reference>
<feature type="compositionally biased region" description="Basic residues" evidence="1">
    <location>
        <begin position="105"/>
        <end position="114"/>
    </location>
</feature>
<evidence type="ECO:0008006" key="3">
    <source>
        <dbReference type="Google" id="ProtNLM"/>
    </source>
</evidence>
<gene>
    <name evidence="2" type="ORF">TCIL3000_7_1760</name>
</gene>
<protein>
    <recommendedName>
        <fullName evidence="3">TFIIS N-terminal domain-containing protein</fullName>
    </recommendedName>
</protein>
<feature type="region of interest" description="Disordered" evidence="1">
    <location>
        <begin position="1"/>
        <end position="60"/>
    </location>
</feature>
<feature type="compositionally biased region" description="Polar residues" evidence="1">
    <location>
        <begin position="183"/>
        <end position="195"/>
    </location>
</feature>
<dbReference type="GO" id="GO:0005634">
    <property type="term" value="C:nucleus"/>
    <property type="evidence" value="ECO:0007669"/>
    <property type="project" value="TreeGrafter"/>
</dbReference>
<dbReference type="AlphaFoldDB" id="G0UPQ7"/>
<dbReference type="GO" id="GO:0016973">
    <property type="term" value="P:poly(A)+ mRNA export from nucleus"/>
    <property type="evidence" value="ECO:0007669"/>
    <property type="project" value="TreeGrafter"/>
</dbReference>
<feature type="compositionally biased region" description="Basic and acidic residues" evidence="1">
    <location>
        <begin position="131"/>
        <end position="141"/>
    </location>
</feature>
<accession>G0UPQ7</accession>
<name>G0UPQ7_TRYCI</name>
<evidence type="ECO:0000313" key="2">
    <source>
        <dbReference type="EMBL" id="CCC91368.1"/>
    </source>
</evidence>
<sequence>MSNEDDGVLELLLSDTSNADGGRDDDEGFLDLGADSDKDDTGDGPTSGNSGLGAGGGTDVITDEELATITRKSDAKALSRADYKRWKKLRRSVGSDVEHLSDKKSKNKRKSRSSSHREKKEKGTKGKKRSDRGTKRDRETAYADELEAVKEIGGGVALDSGKRRRVTAHHKESPVHNDFPGQNDASLIESMNSIQMDRDGNEPGARQTKRTNEYRKKGDKGAGGPTRPKRLTTESHRKMLISAAVELVQEMRQARLQDELHMQRGQPPLNRVSIREKVVFHARREGLQRYLIENGILDELSTWLYDFNLREPAAFELRTAALDILMKFPVEGELSSSPTRNGDEVLDEFTGMSREHLINTDLGSAVNALRLCKNEVHENRTKAVELLARLSRAMSGGVARAPRRGHVGSTALLPNDEENVNTNAMLTWKCKDDPTVAPPFHIVRTGTEVFQESLAKPDPLDPLSYLSKPPWRPPKTRVLDVIR</sequence>